<sequence>MELIFEIVKADHTTPEMDSTFTFKQTGGIIGRNSESDWCLPDPKRQISNVHAVISFESNTFYITDKSTNGTYLDGQEASLNKNEPYPIKHGDTFEIGSVHIQAQIKQDPSTYHFDSTSIEDMIPDDSFLNDEPVEELLATDDELAIDHMLDPSDSPESDVRLLKEQFISPELSPKIQSEPVQMGDATDDVFYEFTGKRAEEIEPSDEPTIAVTTEPPQQKRTATPDDQSAILAALAKGLGIDIHQIEDDVQFAYDVGILLRTSVSGIQQLLRTRTELKNNLSSQATTIQAQGNNPIKFTHDSHEALNILINHKPGYLQGIEAVRQSCRDIQAHQLALNDACHNTLDEMIEKLSPKTLVYRFVQDGIKPRFKFSSADGQYWQSYVRLHEKIVADKDWRNALLEQDFAKHYETQLQLLNAALRV</sequence>
<evidence type="ECO:0000313" key="3">
    <source>
        <dbReference type="EMBL" id="OEE75056.1"/>
    </source>
</evidence>
<evidence type="ECO:0000259" key="2">
    <source>
        <dbReference type="PROSITE" id="PS50006"/>
    </source>
</evidence>
<dbReference type="PROSITE" id="PS50006">
    <property type="entry name" value="FHA_DOMAIN"/>
    <property type="match status" value="1"/>
</dbReference>
<dbReference type="InterPro" id="IPR008984">
    <property type="entry name" value="SMAD_FHA_dom_sf"/>
</dbReference>
<dbReference type="InterPro" id="IPR046883">
    <property type="entry name" value="T6SS_FHA_C"/>
</dbReference>
<dbReference type="AlphaFoldDB" id="A0A1E5CX15"/>
<dbReference type="Gene3D" id="2.60.200.20">
    <property type="match status" value="1"/>
</dbReference>
<dbReference type="SUPFAM" id="SSF49879">
    <property type="entry name" value="SMAD/FHA domain"/>
    <property type="match status" value="1"/>
</dbReference>
<evidence type="ECO:0000256" key="1">
    <source>
        <dbReference type="SAM" id="MobiDB-lite"/>
    </source>
</evidence>
<dbReference type="Pfam" id="PF00498">
    <property type="entry name" value="FHA"/>
    <property type="match status" value="1"/>
</dbReference>
<feature type="domain" description="FHA" evidence="2">
    <location>
        <begin position="28"/>
        <end position="78"/>
    </location>
</feature>
<dbReference type="InterPro" id="IPR017735">
    <property type="entry name" value="T6SS_FHA"/>
</dbReference>
<dbReference type="PANTHER" id="PTHR23308">
    <property type="entry name" value="NUCLEAR INHIBITOR OF PROTEIN PHOSPHATASE-1"/>
    <property type="match status" value="1"/>
</dbReference>
<dbReference type="RefSeq" id="WP_017054508.1">
    <property type="nucleotide sequence ID" value="NZ_AJYW02000167.1"/>
</dbReference>
<dbReference type="InterPro" id="IPR050923">
    <property type="entry name" value="Cell_Proc_Reg/RNA_Proc"/>
</dbReference>
<proteinExistence type="predicted"/>
<name>A0A1E5CX15_9VIBR</name>
<accession>A0A1E5CX15</accession>
<dbReference type="Pfam" id="PF20232">
    <property type="entry name" value="T6SS_FHA_C"/>
    <property type="match status" value="1"/>
</dbReference>
<protein>
    <submittedName>
        <fullName evidence="3">Peptide-binding protein</fullName>
    </submittedName>
</protein>
<comment type="caution">
    <text evidence="3">The sequence shown here is derived from an EMBL/GenBank/DDBJ whole genome shotgun (WGS) entry which is preliminary data.</text>
</comment>
<feature type="compositionally biased region" description="Polar residues" evidence="1">
    <location>
        <begin position="211"/>
        <end position="226"/>
    </location>
</feature>
<dbReference type="EMBL" id="AJYW02000167">
    <property type="protein sequence ID" value="OEE75056.1"/>
    <property type="molecule type" value="Genomic_DNA"/>
</dbReference>
<dbReference type="InterPro" id="IPR000253">
    <property type="entry name" value="FHA_dom"/>
</dbReference>
<evidence type="ECO:0000313" key="4">
    <source>
        <dbReference type="Proteomes" id="UP000094165"/>
    </source>
</evidence>
<keyword evidence="4" id="KW-1185">Reference proteome</keyword>
<reference evidence="3 4" key="1">
    <citation type="journal article" date="2012" name="Science">
        <title>Ecological populations of bacteria act as socially cohesive units of antibiotic production and resistance.</title>
        <authorList>
            <person name="Cordero O.X."/>
            <person name="Wildschutte H."/>
            <person name="Kirkup B."/>
            <person name="Proehl S."/>
            <person name="Ngo L."/>
            <person name="Hussain F."/>
            <person name="Le Roux F."/>
            <person name="Mincer T."/>
            <person name="Polz M.F."/>
        </authorList>
    </citation>
    <scope>NUCLEOTIDE SEQUENCE [LARGE SCALE GENOMIC DNA]</scope>
    <source>
        <strain evidence="3 4">FF-238</strain>
    </source>
</reference>
<dbReference type="NCBIfam" id="TIGR03354">
    <property type="entry name" value="VI_FHA"/>
    <property type="match status" value="1"/>
</dbReference>
<feature type="region of interest" description="Disordered" evidence="1">
    <location>
        <begin position="201"/>
        <end position="226"/>
    </location>
</feature>
<organism evidence="3 4">
    <name type="scientific">Vibrio genomosp. F6 str. FF-238</name>
    <dbReference type="NCBI Taxonomy" id="1191298"/>
    <lineage>
        <taxon>Bacteria</taxon>
        <taxon>Pseudomonadati</taxon>
        <taxon>Pseudomonadota</taxon>
        <taxon>Gammaproteobacteria</taxon>
        <taxon>Vibrionales</taxon>
        <taxon>Vibrionaceae</taxon>
        <taxon>Vibrio</taxon>
    </lineage>
</organism>
<gene>
    <name evidence="3" type="ORF">A130_17450</name>
</gene>
<dbReference type="SMART" id="SM00240">
    <property type="entry name" value="FHA"/>
    <property type="match status" value="1"/>
</dbReference>
<dbReference type="Proteomes" id="UP000094165">
    <property type="component" value="Unassembled WGS sequence"/>
</dbReference>
<dbReference type="CDD" id="cd00060">
    <property type="entry name" value="FHA"/>
    <property type="match status" value="1"/>
</dbReference>